<keyword evidence="3" id="KW-1185">Reference proteome</keyword>
<reference evidence="2 3" key="2">
    <citation type="submission" date="2014-10" db="EMBL/GenBank/DDBJ databases">
        <title>Comparative genomics of the Paenibacillus odorifer group.</title>
        <authorList>
            <person name="Tsai Y.-C."/>
            <person name="Martin N."/>
            <person name="Korlach J."/>
            <person name="Wiedmann M."/>
        </authorList>
    </citation>
    <scope>NUCLEOTIDE SEQUENCE [LARGE SCALE GENOMIC DNA]</scope>
    <source>
        <strain evidence="2 3">DSM 18334</strain>
    </source>
</reference>
<organism evidence="2 3">
    <name type="scientific">Paenibacillus wynnii</name>
    <dbReference type="NCBI Taxonomy" id="268407"/>
    <lineage>
        <taxon>Bacteria</taxon>
        <taxon>Bacillati</taxon>
        <taxon>Bacillota</taxon>
        <taxon>Bacilli</taxon>
        <taxon>Bacillales</taxon>
        <taxon>Paenibacillaceae</taxon>
        <taxon>Paenibacillus</taxon>
    </lineage>
</organism>
<dbReference type="STRING" id="268407.PWYN_20690"/>
<dbReference type="AlphaFoldDB" id="A0A098M6A9"/>
<dbReference type="OrthoDB" id="9788755at2"/>
<evidence type="ECO:0000313" key="3">
    <source>
        <dbReference type="Proteomes" id="UP000029734"/>
    </source>
</evidence>
<protein>
    <recommendedName>
        <fullName evidence="1">N-acetyltransferase domain-containing protein</fullName>
    </recommendedName>
</protein>
<dbReference type="InterPro" id="IPR016181">
    <property type="entry name" value="Acyl_CoA_acyltransferase"/>
</dbReference>
<sequence length="153" mass="17873">MIISRAEKTDLKEILDLQYSSYRSEAVLYNDFTIQPLKQTIEELRQEFDNSIILKAQINGRIVGSVRAISKENLTCNIGKLIVHPDFQNRGIGRKLMKSIEDIFSHTKRFELFTGHRSKKNLNLYWKLGYTQHKSEEVNQNLTLIFLNKIIES</sequence>
<dbReference type="Proteomes" id="UP000029734">
    <property type="component" value="Unassembled WGS sequence"/>
</dbReference>
<dbReference type="SUPFAM" id="SSF55729">
    <property type="entry name" value="Acyl-CoA N-acyltransferases (Nat)"/>
    <property type="match status" value="1"/>
</dbReference>
<dbReference type="InterPro" id="IPR000182">
    <property type="entry name" value="GNAT_dom"/>
</dbReference>
<feature type="domain" description="N-acetyltransferase" evidence="1">
    <location>
        <begin position="1"/>
        <end position="152"/>
    </location>
</feature>
<accession>A0A098M6A9</accession>
<dbReference type="eggNOG" id="COG0456">
    <property type="taxonomic scope" value="Bacteria"/>
</dbReference>
<dbReference type="CDD" id="cd04301">
    <property type="entry name" value="NAT_SF"/>
    <property type="match status" value="1"/>
</dbReference>
<gene>
    <name evidence="2" type="ORF">PWYN_20690</name>
</gene>
<dbReference type="Gene3D" id="3.40.630.30">
    <property type="match status" value="1"/>
</dbReference>
<dbReference type="GO" id="GO:0016747">
    <property type="term" value="F:acyltransferase activity, transferring groups other than amino-acyl groups"/>
    <property type="evidence" value="ECO:0007669"/>
    <property type="project" value="InterPro"/>
</dbReference>
<comment type="caution">
    <text evidence="2">The sequence shown here is derived from an EMBL/GenBank/DDBJ whole genome shotgun (WGS) entry which is preliminary data.</text>
</comment>
<dbReference type="RefSeq" id="WP_036655519.1">
    <property type="nucleotide sequence ID" value="NZ_JQCR01000003.1"/>
</dbReference>
<reference evidence="2 3" key="1">
    <citation type="submission" date="2014-08" db="EMBL/GenBank/DDBJ databases">
        <authorList>
            <person name="den Bakker H.C."/>
        </authorList>
    </citation>
    <scope>NUCLEOTIDE SEQUENCE [LARGE SCALE GENOMIC DNA]</scope>
    <source>
        <strain evidence="2 3">DSM 18334</strain>
    </source>
</reference>
<name>A0A098M6A9_9BACL</name>
<dbReference type="EMBL" id="JQCR01000003">
    <property type="protein sequence ID" value="KGE17077.1"/>
    <property type="molecule type" value="Genomic_DNA"/>
</dbReference>
<dbReference type="PROSITE" id="PS51186">
    <property type="entry name" value="GNAT"/>
    <property type="match status" value="1"/>
</dbReference>
<dbReference type="Pfam" id="PF13673">
    <property type="entry name" value="Acetyltransf_10"/>
    <property type="match status" value="1"/>
</dbReference>
<evidence type="ECO:0000313" key="2">
    <source>
        <dbReference type="EMBL" id="KGE17077.1"/>
    </source>
</evidence>
<evidence type="ECO:0000259" key="1">
    <source>
        <dbReference type="PROSITE" id="PS51186"/>
    </source>
</evidence>
<proteinExistence type="predicted"/>